<dbReference type="Gene3D" id="1.10.10.60">
    <property type="entry name" value="Homeodomain-like"/>
    <property type="match status" value="1"/>
</dbReference>
<protein>
    <recommendedName>
        <fullName evidence="3">HTH CENPB-type domain-containing protein</fullName>
    </recommendedName>
</protein>
<comment type="caution">
    <text evidence="4">The sequence shown here is derived from an EMBL/GenBank/DDBJ whole genome shotgun (WGS) entry which is preliminary data.</text>
</comment>
<evidence type="ECO:0000313" key="5">
    <source>
        <dbReference type="Proteomes" id="UP001148838"/>
    </source>
</evidence>
<accession>A0ABQ8TLU7</accession>
<sequence length="189" mass="21948">MDLREVGYDDREWINLAQDRDRWRAYESNLLPPHVSWTKVDGMNSSSDLEWEVKMEDTPVLNAFPVVKCEPEENGVKHAGREFDVEPKLVRYWRSQKEQLEKAKLACCLYCGPRCCKYPEIDRLVLDYIMELRNDGFAVKHEMIQFKAREAAAKRGITGAADFKASYSFYEEKWAESEKTNNSSSTSST</sequence>
<keyword evidence="2" id="KW-0238">DNA-binding</keyword>
<dbReference type="InterPro" id="IPR009057">
    <property type="entry name" value="Homeodomain-like_sf"/>
</dbReference>
<proteinExistence type="predicted"/>
<feature type="domain" description="HTH CENPB-type" evidence="3">
    <location>
        <begin position="118"/>
        <end position="168"/>
    </location>
</feature>
<evidence type="ECO:0000256" key="1">
    <source>
        <dbReference type="ARBA" id="ARBA00004123"/>
    </source>
</evidence>
<evidence type="ECO:0000256" key="2">
    <source>
        <dbReference type="ARBA" id="ARBA00023125"/>
    </source>
</evidence>
<keyword evidence="5" id="KW-1185">Reference proteome</keyword>
<dbReference type="EMBL" id="JAJSOF020000005">
    <property type="protein sequence ID" value="KAJ4447628.1"/>
    <property type="molecule type" value="Genomic_DNA"/>
</dbReference>
<name>A0ABQ8TLU7_PERAM</name>
<dbReference type="Pfam" id="PF03221">
    <property type="entry name" value="HTH_Tnp_Tc5"/>
    <property type="match status" value="1"/>
</dbReference>
<evidence type="ECO:0000259" key="3">
    <source>
        <dbReference type="Pfam" id="PF03221"/>
    </source>
</evidence>
<reference evidence="4 5" key="1">
    <citation type="journal article" date="2022" name="Allergy">
        <title>Genome assembly and annotation of Periplaneta americana reveal a comprehensive cockroach allergen profile.</title>
        <authorList>
            <person name="Wang L."/>
            <person name="Xiong Q."/>
            <person name="Saelim N."/>
            <person name="Wang L."/>
            <person name="Nong W."/>
            <person name="Wan A.T."/>
            <person name="Shi M."/>
            <person name="Liu X."/>
            <person name="Cao Q."/>
            <person name="Hui J.H.L."/>
            <person name="Sookrung N."/>
            <person name="Leung T.F."/>
            <person name="Tungtrongchitr A."/>
            <person name="Tsui S.K.W."/>
        </authorList>
    </citation>
    <scope>NUCLEOTIDE SEQUENCE [LARGE SCALE GENOMIC DNA]</scope>
    <source>
        <strain evidence="4">PWHHKU_190912</strain>
    </source>
</reference>
<evidence type="ECO:0000313" key="4">
    <source>
        <dbReference type="EMBL" id="KAJ4447628.1"/>
    </source>
</evidence>
<organism evidence="4 5">
    <name type="scientific">Periplaneta americana</name>
    <name type="common">American cockroach</name>
    <name type="synonym">Blatta americana</name>
    <dbReference type="NCBI Taxonomy" id="6978"/>
    <lineage>
        <taxon>Eukaryota</taxon>
        <taxon>Metazoa</taxon>
        <taxon>Ecdysozoa</taxon>
        <taxon>Arthropoda</taxon>
        <taxon>Hexapoda</taxon>
        <taxon>Insecta</taxon>
        <taxon>Pterygota</taxon>
        <taxon>Neoptera</taxon>
        <taxon>Polyneoptera</taxon>
        <taxon>Dictyoptera</taxon>
        <taxon>Blattodea</taxon>
        <taxon>Blattoidea</taxon>
        <taxon>Blattidae</taxon>
        <taxon>Blattinae</taxon>
        <taxon>Periplaneta</taxon>
    </lineage>
</organism>
<gene>
    <name evidence="4" type="ORF">ANN_09635</name>
</gene>
<dbReference type="Proteomes" id="UP001148838">
    <property type="component" value="Unassembled WGS sequence"/>
</dbReference>
<dbReference type="SUPFAM" id="SSF46689">
    <property type="entry name" value="Homeodomain-like"/>
    <property type="match status" value="1"/>
</dbReference>
<dbReference type="InterPro" id="IPR006600">
    <property type="entry name" value="HTH_CenpB_DNA-bd_dom"/>
</dbReference>
<comment type="subcellular location">
    <subcellularLocation>
        <location evidence="1">Nucleus</location>
    </subcellularLocation>
</comment>